<sequence length="234" mass="24594">MLFSGRRRGLQTAVPCLFVMAAVLSAGAVEGYKNYTVGEGKGWYDGGAVDYQAWADGYNFSLGDFLIFNTDKNHSVVQTRNETLYKSCDYENSGPEDTVDWSAAPEFSKDAVTAAVPLLKEGDTYFFSGNYDGEQCLGGQRFAIAVAHGQGLPPDLRPPSAEASGPAPGPEAQGIADAVPAFDFSHPKNVSTPSLDKDASDDETSSDSSGSSLTLAGLGPGLVMVLTVLFGAQV</sequence>
<dbReference type="OrthoDB" id="783836at2759"/>
<dbReference type="KEGG" id="bdi:100845285"/>
<dbReference type="Pfam" id="PF02298">
    <property type="entry name" value="Cu_bind_like"/>
    <property type="match status" value="1"/>
</dbReference>
<dbReference type="STRING" id="15368.I1HEM5"/>
<dbReference type="AlphaFoldDB" id="I1HEM5"/>
<dbReference type="Gene3D" id="2.60.40.420">
    <property type="entry name" value="Cupredoxins - blue copper proteins"/>
    <property type="match status" value="1"/>
</dbReference>
<evidence type="ECO:0000313" key="5">
    <source>
        <dbReference type="EnsemblPlants" id="KQK03975"/>
    </source>
</evidence>
<proteinExistence type="predicted"/>
<evidence type="ECO:0000313" key="6">
    <source>
        <dbReference type="Proteomes" id="UP000008810"/>
    </source>
</evidence>
<evidence type="ECO:0000259" key="3">
    <source>
        <dbReference type="PROSITE" id="PS51485"/>
    </source>
</evidence>
<dbReference type="SUPFAM" id="SSF49503">
    <property type="entry name" value="Cupredoxins"/>
    <property type="match status" value="1"/>
</dbReference>
<organism evidence="4">
    <name type="scientific">Brachypodium distachyon</name>
    <name type="common">Purple false brome</name>
    <name type="synonym">Trachynia distachya</name>
    <dbReference type="NCBI Taxonomy" id="15368"/>
    <lineage>
        <taxon>Eukaryota</taxon>
        <taxon>Viridiplantae</taxon>
        <taxon>Streptophyta</taxon>
        <taxon>Embryophyta</taxon>
        <taxon>Tracheophyta</taxon>
        <taxon>Spermatophyta</taxon>
        <taxon>Magnoliopsida</taxon>
        <taxon>Liliopsida</taxon>
        <taxon>Poales</taxon>
        <taxon>Poaceae</taxon>
        <taxon>BOP clade</taxon>
        <taxon>Pooideae</taxon>
        <taxon>Stipodae</taxon>
        <taxon>Brachypodieae</taxon>
        <taxon>Brachypodium</taxon>
    </lineage>
</organism>
<feature type="region of interest" description="Disordered" evidence="1">
    <location>
        <begin position="150"/>
        <end position="174"/>
    </location>
</feature>
<reference evidence="5" key="3">
    <citation type="submission" date="2018-08" db="UniProtKB">
        <authorList>
            <consortium name="EnsemblPlants"/>
        </authorList>
    </citation>
    <scope>IDENTIFICATION</scope>
    <source>
        <strain evidence="5">cv. Bd21</strain>
    </source>
</reference>
<keyword evidence="6" id="KW-1185">Reference proteome</keyword>
<dbReference type="OMA" id="GINYFFS"/>
<dbReference type="InterPro" id="IPR039391">
    <property type="entry name" value="Phytocyanin-like"/>
</dbReference>
<dbReference type="eggNOG" id="ENOG502RY0R">
    <property type="taxonomic scope" value="Eukaryota"/>
</dbReference>
<dbReference type="EMBL" id="CM000881">
    <property type="protein sequence ID" value="KQK03975.1"/>
    <property type="molecule type" value="Genomic_DNA"/>
</dbReference>
<dbReference type="HOGENOM" id="CLU_098901_1_0_1"/>
<dbReference type="Gramene" id="KQK03975">
    <property type="protein sequence ID" value="KQK03975"/>
    <property type="gene ID" value="BRADI_2g10960v3"/>
</dbReference>
<evidence type="ECO:0000256" key="2">
    <source>
        <dbReference type="SAM" id="SignalP"/>
    </source>
</evidence>
<keyword evidence="2" id="KW-0732">Signal</keyword>
<feature type="signal peptide" evidence="2">
    <location>
        <begin position="1"/>
        <end position="31"/>
    </location>
</feature>
<dbReference type="PANTHER" id="PTHR33021:SF6">
    <property type="entry name" value="EARLY NODULIN-LIKE PROTEIN 18"/>
    <property type="match status" value="1"/>
</dbReference>
<dbReference type="Proteomes" id="UP000008810">
    <property type="component" value="Chromosome 2"/>
</dbReference>
<dbReference type="InterPro" id="IPR003245">
    <property type="entry name" value="Phytocyanin_dom"/>
</dbReference>
<dbReference type="GeneID" id="100845285"/>
<dbReference type="PROSITE" id="PS51485">
    <property type="entry name" value="PHYTOCYANIN"/>
    <property type="match status" value="1"/>
</dbReference>
<dbReference type="InterPro" id="IPR008972">
    <property type="entry name" value="Cupredoxin"/>
</dbReference>
<feature type="chain" id="PRO_5014094511" description="Phytocyanin domain-containing protein" evidence="2">
    <location>
        <begin position="32"/>
        <end position="234"/>
    </location>
</feature>
<gene>
    <name evidence="5" type="primary">LOC100845285</name>
    <name evidence="4" type="ORF">BRADI_2g10960v3</name>
</gene>
<reference evidence="4 5" key="1">
    <citation type="journal article" date="2010" name="Nature">
        <title>Genome sequencing and analysis of the model grass Brachypodium distachyon.</title>
        <authorList>
            <consortium name="International Brachypodium Initiative"/>
        </authorList>
    </citation>
    <scope>NUCLEOTIDE SEQUENCE [LARGE SCALE GENOMIC DNA]</scope>
    <source>
        <strain evidence="4">Bd21</strain>
        <strain evidence="5">cv. Bd21</strain>
    </source>
</reference>
<feature type="compositionally biased region" description="Low complexity" evidence="1">
    <location>
        <begin position="158"/>
        <end position="172"/>
    </location>
</feature>
<dbReference type="FunFam" id="2.60.40.420:FF:000048">
    <property type="entry name" value="Early nodulin-like protein 18"/>
    <property type="match status" value="1"/>
</dbReference>
<dbReference type="GO" id="GO:0005886">
    <property type="term" value="C:plasma membrane"/>
    <property type="evidence" value="ECO:0000318"/>
    <property type="project" value="GO_Central"/>
</dbReference>
<protein>
    <recommendedName>
        <fullName evidence="3">Phytocyanin domain-containing protein</fullName>
    </recommendedName>
</protein>
<dbReference type="GO" id="GO:0009055">
    <property type="term" value="F:electron transfer activity"/>
    <property type="evidence" value="ECO:0007669"/>
    <property type="project" value="InterPro"/>
</dbReference>
<feature type="domain" description="Phytocyanin" evidence="3">
    <location>
        <begin position="33"/>
        <end position="148"/>
    </location>
</feature>
<evidence type="ECO:0000256" key="1">
    <source>
        <dbReference type="SAM" id="MobiDB-lite"/>
    </source>
</evidence>
<dbReference type="PANTHER" id="PTHR33021">
    <property type="entry name" value="BLUE COPPER PROTEIN"/>
    <property type="match status" value="1"/>
</dbReference>
<reference evidence="4" key="2">
    <citation type="submission" date="2017-06" db="EMBL/GenBank/DDBJ databases">
        <title>WGS assembly of Brachypodium distachyon.</title>
        <authorList>
            <consortium name="The International Brachypodium Initiative"/>
            <person name="Lucas S."/>
            <person name="Harmon-Smith M."/>
            <person name="Lail K."/>
            <person name="Tice H."/>
            <person name="Grimwood J."/>
            <person name="Bruce D."/>
            <person name="Barry K."/>
            <person name="Shu S."/>
            <person name="Lindquist E."/>
            <person name="Wang M."/>
            <person name="Pitluck S."/>
            <person name="Vogel J.P."/>
            <person name="Garvin D.F."/>
            <person name="Mockler T.C."/>
            <person name="Schmutz J."/>
            <person name="Rokhsar D."/>
            <person name="Bevan M.W."/>
        </authorList>
    </citation>
    <scope>NUCLEOTIDE SEQUENCE</scope>
    <source>
        <strain evidence="4">Bd21</strain>
    </source>
</reference>
<dbReference type="CDD" id="cd04216">
    <property type="entry name" value="Phytocyanin"/>
    <property type="match status" value="1"/>
</dbReference>
<accession>I1HEM5</accession>
<feature type="region of interest" description="Disordered" evidence="1">
    <location>
        <begin position="186"/>
        <end position="213"/>
    </location>
</feature>
<dbReference type="RefSeq" id="XP_003567403.1">
    <property type="nucleotide sequence ID" value="XM_003567355.4"/>
</dbReference>
<name>I1HEM5_BRADI</name>
<evidence type="ECO:0000313" key="4">
    <source>
        <dbReference type="EMBL" id="KQK03975.1"/>
    </source>
</evidence>
<dbReference type="EnsemblPlants" id="KQK03975">
    <property type="protein sequence ID" value="KQK03975"/>
    <property type="gene ID" value="BRADI_2g10960v3"/>
</dbReference>